<dbReference type="Proteomes" id="UP000199076">
    <property type="component" value="Unassembled WGS sequence"/>
</dbReference>
<dbReference type="RefSeq" id="WP_092688961.1">
    <property type="nucleotide sequence ID" value="NZ_FNBK01000003.1"/>
</dbReference>
<sequence length="543" mass="58646">MRDRVRERLAAARARVRRFERREVWTIRRWLENTRNLVHLSVLVFVPLLIAAVTWISNAVSVLPFLLFPPLASGTYMLFARPESEFASPTRFVGGLTVGAFCGWLAYGVATALWAAPGRTTVDPGAAAFSVFLTGLVTWLLTVEEASAYSSALLVHVIDVSSANSITLDVVTGLSVTLTPRLAYVGSVLVSSTLVAGVFLLWRETFFEERARYLYQSTKGDDHVLVPMRTDDAEATAMLAAKLAAAHEAGKVVLLDVVDDEQVAAAERQLLDGTAGVRMDGGPASDASGPSSEPRSEGSRPDDPEAGIDAGDSDSAASEEELDAETLDEMAEHRAASSAVERLEEQAAQVETKVGVPCEVVVATAGGTPASTVISTAHETNCDLIATPYEQRHGSLSPFVRLLFRGDVDVLVHRSCAGRTRWHRVLVPVRRAGDVAHAMIDFALRLAGRTGHVGVANCLQGDGNRRRAENMLSDLVEPFEGSLETRVSSAPIEDFLSANATNYDLVFMGASTDRSRASRLVSPPTFERIRDLDCDVAIVDRNR</sequence>
<evidence type="ECO:0000256" key="2">
    <source>
        <dbReference type="SAM" id="Phobius"/>
    </source>
</evidence>
<reference evidence="4" key="1">
    <citation type="submission" date="2016-10" db="EMBL/GenBank/DDBJ databases">
        <authorList>
            <person name="Varghese N."/>
            <person name="Submissions S."/>
        </authorList>
    </citation>
    <scope>NUCLEOTIDE SEQUENCE [LARGE SCALE GENOMIC DNA]</scope>
    <source>
        <strain evidence="4">IBRC-M 10760</strain>
    </source>
</reference>
<feature type="transmembrane region" description="Helical" evidence="2">
    <location>
        <begin position="37"/>
        <end position="56"/>
    </location>
</feature>
<feature type="region of interest" description="Disordered" evidence="1">
    <location>
        <begin position="274"/>
        <end position="325"/>
    </location>
</feature>
<dbReference type="OrthoDB" id="213658at2157"/>
<name>A0A1G7HY00_9EURY</name>
<dbReference type="EMBL" id="FNBK01000003">
    <property type="protein sequence ID" value="SDF05427.1"/>
    <property type="molecule type" value="Genomic_DNA"/>
</dbReference>
<dbReference type="SUPFAM" id="SSF52402">
    <property type="entry name" value="Adenine nucleotide alpha hydrolases-like"/>
    <property type="match status" value="1"/>
</dbReference>
<keyword evidence="2" id="KW-0472">Membrane</keyword>
<feature type="transmembrane region" description="Helical" evidence="2">
    <location>
        <begin position="122"/>
        <end position="141"/>
    </location>
</feature>
<proteinExistence type="predicted"/>
<feature type="transmembrane region" description="Helical" evidence="2">
    <location>
        <begin position="92"/>
        <end position="116"/>
    </location>
</feature>
<accession>A0A1G7HY00</accession>
<feature type="transmembrane region" description="Helical" evidence="2">
    <location>
        <begin position="182"/>
        <end position="202"/>
    </location>
</feature>
<feature type="compositionally biased region" description="Low complexity" evidence="1">
    <location>
        <begin position="307"/>
        <end position="316"/>
    </location>
</feature>
<feature type="transmembrane region" description="Helical" evidence="2">
    <location>
        <begin position="62"/>
        <end position="80"/>
    </location>
</feature>
<dbReference type="STRING" id="660518.SAMN05216218_103206"/>
<gene>
    <name evidence="3" type="ORF">SAMN05216218_103206</name>
</gene>
<dbReference type="AlphaFoldDB" id="A0A1G7HY00"/>
<keyword evidence="2" id="KW-1133">Transmembrane helix</keyword>
<dbReference type="Gene3D" id="3.40.50.12370">
    <property type="match status" value="1"/>
</dbReference>
<evidence type="ECO:0000313" key="3">
    <source>
        <dbReference type="EMBL" id="SDF05427.1"/>
    </source>
</evidence>
<evidence type="ECO:0000256" key="1">
    <source>
        <dbReference type="SAM" id="MobiDB-lite"/>
    </source>
</evidence>
<evidence type="ECO:0000313" key="4">
    <source>
        <dbReference type="Proteomes" id="UP000199076"/>
    </source>
</evidence>
<organism evidence="3 4">
    <name type="scientific">Halorientalis regularis</name>
    <dbReference type="NCBI Taxonomy" id="660518"/>
    <lineage>
        <taxon>Archaea</taxon>
        <taxon>Methanobacteriati</taxon>
        <taxon>Methanobacteriota</taxon>
        <taxon>Stenosarchaea group</taxon>
        <taxon>Halobacteria</taxon>
        <taxon>Halobacteriales</taxon>
        <taxon>Haloarculaceae</taxon>
        <taxon>Halorientalis</taxon>
    </lineage>
</organism>
<feature type="compositionally biased region" description="Basic and acidic residues" evidence="1">
    <location>
        <begin position="294"/>
        <end position="303"/>
    </location>
</feature>
<protein>
    <submittedName>
        <fullName evidence="3">HPP family protein</fullName>
    </submittedName>
</protein>
<feature type="compositionally biased region" description="Low complexity" evidence="1">
    <location>
        <begin position="280"/>
        <end position="293"/>
    </location>
</feature>
<keyword evidence="4" id="KW-1185">Reference proteome</keyword>
<keyword evidence="2" id="KW-0812">Transmembrane</keyword>